<dbReference type="GO" id="GO:0005829">
    <property type="term" value="C:cytosol"/>
    <property type="evidence" value="ECO:0007669"/>
    <property type="project" value="TreeGrafter"/>
</dbReference>
<evidence type="ECO:0000256" key="1">
    <source>
        <dbReference type="ARBA" id="ARBA00022801"/>
    </source>
</evidence>
<dbReference type="Proteomes" id="UP000199400">
    <property type="component" value="Unassembled WGS sequence"/>
</dbReference>
<dbReference type="InterPro" id="IPR006683">
    <property type="entry name" value="Thioestr_dom"/>
</dbReference>
<accession>A0A1I1U2S7</accession>
<gene>
    <name evidence="3" type="ORF">SAMN02745121_00916</name>
</gene>
<dbReference type="EMBL" id="FOMX01000003">
    <property type="protein sequence ID" value="SFD64975.1"/>
    <property type="molecule type" value="Genomic_DNA"/>
</dbReference>
<sequence>MSDERLDAEELARLRELGQRFMRAVPHNNALGLELRAVSEGRAEIFLPYDLRLVGNPETGVLHGGAISALMDACCGAAVFQALRKPMAIATLDLRIDYLKPAAPGRGVIARAHCYKVTRHVAFVRGVAFLDSEDDPIATSAGTFMLGTRTTSRTEGAA</sequence>
<name>A0A1I1U2S7_9BACT</name>
<evidence type="ECO:0000259" key="2">
    <source>
        <dbReference type="Pfam" id="PF03061"/>
    </source>
</evidence>
<feature type="domain" description="Thioesterase" evidence="2">
    <location>
        <begin position="60"/>
        <end position="131"/>
    </location>
</feature>
<dbReference type="OrthoDB" id="9813158at2"/>
<dbReference type="PANTHER" id="PTHR43240">
    <property type="entry name" value="1,4-DIHYDROXY-2-NAPHTHOYL-COA THIOESTERASE 1"/>
    <property type="match status" value="1"/>
</dbReference>
<protein>
    <submittedName>
        <fullName evidence="3">Uncharacterized domain 1-containing protein</fullName>
    </submittedName>
</protein>
<dbReference type="SUPFAM" id="SSF54637">
    <property type="entry name" value="Thioesterase/thiol ester dehydrase-isomerase"/>
    <property type="match status" value="1"/>
</dbReference>
<dbReference type="AlphaFoldDB" id="A0A1I1U2S7"/>
<dbReference type="GO" id="GO:0061522">
    <property type="term" value="F:1,4-dihydroxy-2-naphthoyl-CoA thioesterase activity"/>
    <property type="evidence" value="ECO:0007669"/>
    <property type="project" value="TreeGrafter"/>
</dbReference>
<dbReference type="Pfam" id="PF03061">
    <property type="entry name" value="4HBT"/>
    <property type="match status" value="1"/>
</dbReference>
<dbReference type="NCBIfam" id="TIGR00369">
    <property type="entry name" value="unchar_dom_1"/>
    <property type="match status" value="1"/>
</dbReference>
<dbReference type="RefSeq" id="WP_096329420.1">
    <property type="nucleotide sequence ID" value="NZ_FOMX01000003.1"/>
</dbReference>
<evidence type="ECO:0000313" key="4">
    <source>
        <dbReference type="Proteomes" id="UP000199400"/>
    </source>
</evidence>
<keyword evidence="4" id="KW-1185">Reference proteome</keyword>
<reference evidence="4" key="1">
    <citation type="submission" date="2016-10" db="EMBL/GenBank/DDBJ databases">
        <authorList>
            <person name="Varghese N."/>
            <person name="Submissions S."/>
        </authorList>
    </citation>
    <scope>NUCLEOTIDE SEQUENCE [LARGE SCALE GENOMIC DNA]</scope>
    <source>
        <strain evidence="4">ATCC 25963</strain>
    </source>
</reference>
<dbReference type="CDD" id="cd03443">
    <property type="entry name" value="PaaI_thioesterase"/>
    <property type="match status" value="1"/>
</dbReference>
<dbReference type="InterPro" id="IPR003736">
    <property type="entry name" value="PAAI_dom"/>
</dbReference>
<dbReference type="PANTHER" id="PTHR43240:SF7">
    <property type="entry name" value="BLR7284 PROTEIN"/>
    <property type="match status" value="1"/>
</dbReference>
<keyword evidence="1" id="KW-0378">Hydrolase</keyword>
<dbReference type="STRING" id="54.SAMN02745121_00916"/>
<evidence type="ECO:0000313" key="3">
    <source>
        <dbReference type="EMBL" id="SFD64975.1"/>
    </source>
</evidence>
<dbReference type="InterPro" id="IPR029069">
    <property type="entry name" value="HotDog_dom_sf"/>
</dbReference>
<organism evidence="3 4">
    <name type="scientific">Nannocystis exedens</name>
    <dbReference type="NCBI Taxonomy" id="54"/>
    <lineage>
        <taxon>Bacteria</taxon>
        <taxon>Pseudomonadati</taxon>
        <taxon>Myxococcota</taxon>
        <taxon>Polyangia</taxon>
        <taxon>Nannocystales</taxon>
        <taxon>Nannocystaceae</taxon>
        <taxon>Nannocystis</taxon>
    </lineage>
</organism>
<dbReference type="Gene3D" id="3.10.129.10">
    <property type="entry name" value="Hotdog Thioesterase"/>
    <property type="match status" value="1"/>
</dbReference>
<proteinExistence type="predicted"/>